<evidence type="ECO:0000256" key="5">
    <source>
        <dbReference type="ARBA" id="ARBA00023014"/>
    </source>
</evidence>
<keyword evidence="5" id="KW-0411">Iron-sulfur</keyword>
<evidence type="ECO:0000313" key="7">
    <source>
        <dbReference type="EMBL" id="PRR81508.1"/>
    </source>
</evidence>
<dbReference type="PANTHER" id="PTHR43673">
    <property type="entry name" value="NAD(P)H NITROREDUCTASE YDGI-RELATED"/>
    <property type="match status" value="1"/>
</dbReference>
<evidence type="ECO:0000256" key="3">
    <source>
        <dbReference type="ARBA" id="ARBA00023002"/>
    </source>
</evidence>
<evidence type="ECO:0000256" key="4">
    <source>
        <dbReference type="ARBA" id="ARBA00023004"/>
    </source>
</evidence>
<feature type="domain" description="4Fe-4S ferredoxin-type" evidence="6">
    <location>
        <begin position="32"/>
        <end position="61"/>
    </location>
</feature>
<dbReference type="PROSITE" id="PS00198">
    <property type="entry name" value="4FE4S_FER_1"/>
    <property type="match status" value="2"/>
</dbReference>
<dbReference type="OrthoDB" id="9804603at2"/>
<dbReference type="GO" id="GO:0016491">
    <property type="term" value="F:oxidoreductase activity"/>
    <property type="evidence" value="ECO:0007669"/>
    <property type="project" value="UniProtKB-KW"/>
</dbReference>
<organism evidence="7 8">
    <name type="scientific">Clostridium vincentii</name>
    <dbReference type="NCBI Taxonomy" id="52704"/>
    <lineage>
        <taxon>Bacteria</taxon>
        <taxon>Bacillati</taxon>
        <taxon>Bacillota</taxon>
        <taxon>Clostridia</taxon>
        <taxon>Eubacteriales</taxon>
        <taxon>Clostridiaceae</taxon>
        <taxon>Clostridium</taxon>
    </lineage>
</organism>
<sequence length="265" mass="29671">MSIITVNEEKCIKCQICIKECPSYVLEMGEKGPEEVKGASCIACGHCVAICPTKAIDNSRTPLVNQVDIKDSEILDENQAEQFLRTRRSIRTYKEKSVSREELTKLVNIARFAPTGSNMQGISFVIVEDKELVEKAIELTIKLMEDSPFSDKFKKLISSYREDGVDVVLRGAPNIILTIADKNFSKGRENSIFSLAYLELYAPSLGLGSCWAGFFEVFALLKNSPMIKLFNIPDGKKITGAVMVGYPKYSYKRLVDRDPLEVTFI</sequence>
<dbReference type="SUPFAM" id="SSF55469">
    <property type="entry name" value="FMN-dependent nitroreductase-like"/>
    <property type="match status" value="1"/>
</dbReference>
<proteinExistence type="inferred from homology"/>
<dbReference type="Gene3D" id="3.40.109.10">
    <property type="entry name" value="NADH Oxidase"/>
    <property type="match status" value="1"/>
</dbReference>
<dbReference type="GO" id="GO:0051536">
    <property type="term" value="F:iron-sulfur cluster binding"/>
    <property type="evidence" value="ECO:0007669"/>
    <property type="project" value="UniProtKB-KW"/>
</dbReference>
<comment type="caution">
    <text evidence="7">The sequence shown here is derived from an EMBL/GenBank/DDBJ whole genome shotgun (WGS) entry which is preliminary data.</text>
</comment>
<reference evidence="7 8" key="1">
    <citation type="submission" date="2018-03" db="EMBL/GenBank/DDBJ databases">
        <title>Genome sequence of Clostridium vincentii DSM 10228.</title>
        <authorList>
            <person name="Poehlein A."/>
            <person name="Daniel R."/>
        </authorList>
    </citation>
    <scope>NUCLEOTIDE SEQUENCE [LARGE SCALE GENOMIC DNA]</scope>
    <source>
        <strain evidence="7 8">DSM 10228</strain>
    </source>
</reference>
<evidence type="ECO:0000259" key="6">
    <source>
        <dbReference type="PROSITE" id="PS51379"/>
    </source>
</evidence>
<feature type="domain" description="4Fe-4S ferredoxin-type" evidence="6">
    <location>
        <begin position="2"/>
        <end position="31"/>
    </location>
</feature>
<dbReference type="EMBL" id="PVXQ01000028">
    <property type="protein sequence ID" value="PRR81508.1"/>
    <property type="molecule type" value="Genomic_DNA"/>
</dbReference>
<protein>
    <submittedName>
        <fullName evidence="7">Ferredoxin</fullName>
    </submittedName>
</protein>
<dbReference type="Proteomes" id="UP000239471">
    <property type="component" value="Unassembled WGS sequence"/>
</dbReference>
<dbReference type="GO" id="GO:0046872">
    <property type="term" value="F:metal ion binding"/>
    <property type="evidence" value="ECO:0007669"/>
    <property type="project" value="UniProtKB-KW"/>
</dbReference>
<dbReference type="Pfam" id="PF13237">
    <property type="entry name" value="Fer4_10"/>
    <property type="match status" value="1"/>
</dbReference>
<name>A0A2T0BC99_9CLOT</name>
<keyword evidence="3" id="KW-0560">Oxidoreductase</keyword>
<comment type="similarity">
    <text evidence="1">Belongs to the nitroreductase family.</text>
</comment>
<dbReference type="AlphaFoldDB" id="A0A2T0BC99"/>
<dbReference type="PANTHER" id="PTHR43673:SF10">
    <property type="entry name" value="NADH DEHYDROGENASE_NAD(P)H NITROREDUCTASE XCC3605-RELATED"/>
    <property type="match status" value="1"/>
</dbReference>
<dbReference type="InterPro" id="IPR017900">
    <property type="entry name" value="4Fe4S_Fe_S_CS"/>
</dbReference>
<keyword evidence="2" id="KW-0479">Metal-binding</keyword>
<evidence type="ECO:0000256" key="2">
    <source>
        <dbReference type="ARBA" id="ARBA00022723"/>
    </source>
</evidence>
<gene>
    <name evidence="7" type="ORF">CLVI_24370</name>
</gene>
<accession>A0A2T0BC99</accession>
<dbReference type="Gene3D" id="3.30.70.20">
    <property type="match status" value="1"/>
</dbReference>
<keyword evidence="4" id="KW-0408">Iron</keyword>
<dbReference type="InterPro" id="IPR017896">
    <property type="entry name" value="4Fe4S_Fe-S-bd"/>
</dbReference>
<dbReference type="SUPFAM" id="SSF54862">
    <property type="entry name" value="4Fe-4S ferredoxins"/>
    <property type="match status" value="1"/>
</dbReference>
<keyword evidence="8" id="KW-1185">Reference proteome</keyword>
<dbReference type="Pfam" id="PF00881">
    <property type="entry name" value="Nitroreductase"/>
    <property type="match status" value="1"/>
</dbReference>
<dbReference type="RefSeq" id="WP_106060373.1">
    <property type="nucleotide sequence ID" value="NZ_PVXQ01000028.1"/>
</dbReference>
<dbReference type="InterPro" id="IPR000415">
    <property type="entry name" value="Nitroreductase-like"/>
</dbReference>
<dbReference type="PROSITE" id="PS51379">
    <property type="entry name" value="4FE4S_FER_2"/>
    <property type="match status" value="2"/>
</dbReference>
<dbReference type="CDD" id="cd02143">
    <property type="entry name" value="nitroreductase_FeS-like"/>
    <property type="match status" value="1"/>
</dbReference>
<dbReference type="InterPro" id="IPR029479">
    <property type="entry name" value="Nitroreductase"/>
</dbReference>
<evidence type="ECO:0000256" key="1">
    <source>
        <dbReference type="ARBA" id="ARBA00007118"/>
    </source>
</evidence>
<evidence type="ECO:0000313" key="8">
    <source>
        <dbReference type="Proteomes" id="UP000239471"/>
    </source>
</evidence>